<keyword evidence="2" id="KW-1185">Reference proteome</keyword>
<name>A0A4S8QNQ0_9HELO</name>
<dbReference type="OrthoDB" id="10582861at2759"/>
<evidence type="ECO:0000313" key="2">
    <source>
        <dbReference type="Proteomes" id="UP000308671"/>
    </source>
</evidence>
<comment type="caution">
    <text evidence="1">The sequence shown here is derived from an EMBL/GenBank/DDBJ whole genome shotgun (WGS) entry which is preliminary data.</text>
</comment>
<dbReference type="AlphaFoldDB" id="A0A4S8QNQ0"/>
<organism evidence="1 2">
    <name type="scientific">Botrytis galanthina</name>
    <dbReference type="NCBI Taxonomy" id="278940"/>
    <lineage>
        <taxon>Eukaryota</taxon>
        <taxon>Fungi</taxon>
        <taxon>Dikarya</taxon>
        <taxon>Ascomycota</taxon>
        <taxon>Pezizomycotina</taxon>
        <taxon>Leotiomycetes</taxon>
        <taxon>Helotiales</taxon>
        <taxon>Sclerotiniaceae</taxon>
        <taxon>Botrytis</taxon>
    </lineage>
</organism>
<dbReference type="EMBL" id="PQXL01000366">
    <property type="protein sequence ID" value="THV46707.1"/>
    <property type="molecule type" value="Genomic_DNA"/>
</dbReference>
<proteinExistence type="predicted"/>
<gene>
    <name evidence="1" type="ORF">BGAL_0366g00140</name>
</gene>
<accession>A0A4S8QNQ0</accession>
<reference evidence="1 2" key="1">
    <citation type="submission" date="2017-12" db="EMBL/GenBank/DDBJ databases">
        <title>Comparative genomics of Botrytis spp.</title>
        <authorList>
            <person name="Valero-Jimenez C.A."/>
            <person name="Tapia P."/>
            <person name="Veloso J."/>
            <person name="Silva-Moreno E."/>
            <person name="Staats M."/>
            <person name="Valdes J.H."/>
            <person name="Van Kan J.A.L."/>
        </authorList>
    </citation>
    <scope>NUCLEOTIDE SEQUENCE [LARGE SCALE GENOMIC DNA]</scope>
    <source>
        <strain evidence="1 2">MUCL435</strain>
    </source>
</reference>
<evidence type="ECO:0000313" key="1">
    <source>
        <dbReference type="EMBL" id="THV46707.1"/>
    </source>
</evidence>
<sequence>MDETKSLVYLKYGSMSSIRGFRSSYGAGFLVVKHVYHRCGNWRSRAWIGSSEKKFVGEINYGCKPKAKKRIGLTKDEYDFEECLSRIQFGLYMVKGRSLKDGIRQAVDEDSEEYSELNSGDNDEEPEVSGADSFVFSWPGQAKFSNVRLYSTKGRLFDDWPSTSLSGVGNII</sequence>
<dbReference type="Proteomes" id="UP000308671">
    <property type="component" value="Unassembled WGS sequence"/>
</dbReference>
<protein>
    <submittedName>
        <fullName evidence="1">Uncharacterized protein</fullName>
    </submittedName>
</protein>